<gene>
    <name evidence="1" type="ORF">H5410_042000</name>
</gene>
<comment type="caution">
    <text evidence="1">The sequence shown here is derived from an EMBL/GenBank/DDBJ whole genome shotgun (WGS) entry which is preliminary data.</text>
</comment>
<accession>A0A9J5XX78</accession>
<dbReference type="Proteomes" id="UP000824120">
    <property type="component" value="Chromosome 8"/>
</dbReference>
<name>A0A9J5XX78_SOLCO</name>
<keyword evidence="2" id="KW-1185">Reference proteome</keyword>
<sequence length="96" mass="11452">MECMTCNEEAIAKYVWNIAKKADNLSIRINKTNIERIWRRVTRKAKGRYRRSLIKSVLVALIYHTWWARNGALWNKAVTRLTTILKMIKEETRSRT</sequence>
<dbReference type="EMBL" id="JACXVP010000008">
    <property type="protein sequence ID" value="KAG5591486.1"/>
    <property type="molecule type" value="Genomic_DNA"/>
</dbReference>
<evidence type="ECO:0000313" key="1">
    <source>
        <dbReference type="EMBL" id="KAG5591486.1"/>
    </source>
</evidence>
<proteinExistence type="predicted"/>
<evidence type="ECO:0008006" key="3">
    <source>
        <dbReference type="Google" id="ProtNLM"/>
    </source>
</evidence>
<feature type="non-terminal residue" evidence="1">
    <location>
        <position position="96"/>
    </location>
</feature>
<evidence type="ECO:0000313" key="2">
    <source>
        <dbReference type="Proteomes" id="UP000824120"/>
    </source>
</evidence>
<dbReference type="AlphaFoldDB" id="A0A9J5XX78"/>
<protein>
    <recommendedName>
        <fullName evidence="3">Reverse transcriptase</fullName>
    </recommendedName>
</protein>
<organism evidence="1 2">
    <name type="scientific">Solanum commersonii</name>
    <name type="common">Commerson's wild potato</name>
    <name type="synonym">Commerson's nightshade</name>
    <dbReference type="NCBI Taxonomy" id="4109"/>
    <lineage>
        <taxon>Eukaryota</taxon>
        <taxon>Viridiplantae</taxon>
        <taxon>Streptophyta</taxon>
        <taxon>Embryophyta</taxon>
        <taxon>Tracheophyta</taxon>
        <taxon>Spermatophyta</taxon>
        <taxon>Magnoliopsida</taxon>
        <taxon>eudicotyledons</taxon>
        <taxon>Gunneridae</taxon>
        <taxon>Pentapetalae</taxon>
        <taxon>asterids</taxon>
        <taxon>lamiids</taxon>
        <taxon>Solanales</taxon>
        <taxon>Solanaceae</taxon>
        <taxon>Solanoideae</taxon>
        <taxon>Solaneae</taxon>
        <taxon>Solanum</taxon>
    </lineage>
</organism>
<reference evidence="1 2" key="1">
    <citation type="submission" date="2020-09" db="EMBL/GenBank/DDBJ databases">
        <title>De no assembly of potato wild relative species, Solanum commersonii.</title>
        <authorList>
            <person name="Cho K."/>
        </authorList>
    </citation>
    <scope>NUCLEOTIDE SEQUENCE [LARGE SCALE GENOMIC DNA]</scope>
    <source>
        <strain evidence="1">LZ3.2</strain>
        <tissue evidence="1">Leaf</tissue>
    </source>
</reference>
<dbReference type="OrthoDB" id="1210636at2759"/>